<feature type="region of interest" description="Disordered" evidence="1">
    <location>
        <begin position="276"/>
        <end position="301"/>
    </location>
</feature>
<feature type="compositionally biased region" description="Polar residues" evidence="1">
    <location>
        <begin position="12"/>
        <end position="25"/>
    </location>
</feature>
<evidence type="ECO:0000313" key="3">
    <source>
        <dbReference type="Proteomes" id="UP000823775"/>
    </source>
</evidence>
<keyword evidence="3" id="KW-1185">Reference proteome</keyword>
<comment type="caution">
    <text evidence="2">The sequence shown here is derived from an EMBL/GenBank/DDBJ whole genome shotgun (WGS) entry which is preliminary data.</text>
</comment>
<feature type="region of interest" description="Disordered" evidence="1">
    <location>
        <begin position="1"/>
        <end position="45"/>
    </location>
</feature>
<sequence length="349" mass="38996">MNVSWPADPQAQPRTSMNSQGNSYRRTVKQSDHADNSKKKEKRPVDAEVDLGLARNWKNPFANENAINKAYFYEDDANATEYLAKLENPEDHYIWVTSLIAAGIHINVGDNIAIEMRDRALQAHTSIPFPVLVTNLCRDIGDLEIERINENIWANQVIDITKIQDEMNPKLKKIKRELVVPHVSKTSMGIESQVVHDHVADAQSSSFDTPVAPSQPSVVAAWMELEHRVSELEGVGTREALAALKAGMSKVKTDVQQLQPDLSIFDAPLPEDEVLEDERAETNEEELEEEHVKKELDEERQVEMATQRSMDDVIALMVGAGPSSCAPVGEDVYTIENTTTTQSEEAKDV</sequence>
<evidence type="ECO:0000313" key="2">
    <source>
        <dbReference type="EMBL" id="MCD7446227.1"/>
    </source>
</evidence>
<protein>
    <submittedName>
        <fullName evidence="2">Uncharacterized protein</fullName>
    </submittedName>
</protein>
<feature type="compositionally biased region" description="Acidic residues" evidence="1">
    <location>
        <begin position="276"/>
        <end position="289"/>
    </location>
</feature>
<dbReference type="Proteomes" id="UP000823775">
    <property type="component" value="Unassembled WGS sequence"/>
</dbReference>
<gene>
    <name evidence="2" type="ORF">HAX54_048425</name>
</gene>
<feature type="compositionally biased region" description="Basic and acidic residues" evidence="1">
    <location>
        <begin position="290"/>
        <end position="301"/>
    </location>
</feature>
<organism evidence="2 3">
    <name type="scientific">Datura stramonium</name>
    <name type="common">Jimsonweed</name>
    <name type="synonym">Common thornapple</name>
    <dbReference type="NCBI Taxonomy" id="4076"/>
    <lineage>
        <taxon>Eukaryota</taxon>
        <taxon>Viridiplantae</taxon>
        <taxon>Streptophyta</taxon>
        <taxon>Embryophyta</taxon>
        <taxon>Tracheophyta</taxon>
        <taxon>Spermatophyta</taxon>
        <taxon>Magnoliopsida</taxon>
        <taxon>eudicotyledons</taxon>
        <taxon>Gunneridae</taxon>
        <taxon>Pentapetalae</taxon>
        <taxon>asterids</taxon>
        <taxon>lamiids</taxon>
        <taxon>Solanales</taxon>
        <taxon>Solanaceae</taxon>
        <taxon>Solanoideae</taxon>
        <taxon>Datureae</taxon>
        <taxon>Datura</taxon>
    </lineage>
</organism>
<feature type="compositionally biased region" description="Basic and acidic residues" evidence="1">
    <location>
        <begin position="29"/>
        <end position="45"/>
    </location>
</feature>
<dbReference type="EMBL" id="JACEIK010000008">
    <property type="protein sequence ID" value="MCD7446227.1"/>
    <property type="molecule type" value="Genomic_DNA"/>
</dbReference>
<proteinExistence type="predicted"/>
<evidence type="ECO:0000256" key="1">
    <source>
        <dbReference type="SAM" id="MobiDB-lite"/>
    </source>
</evidence>
<reference evidence="2 3" key="1">
    <citation type="journal article" date="2021" name="BMC Genomics">
        <title>Datura genome reveals duplications of psychoactive alkaloid biosynthetic genes and high mutation rate following tissue culture.</title>
        <authorList>
            <person name="Rajewski A."/>
            <person name="Carter-House D."/>
            <person name="Stajich J."/>
            <person name="Litt A."/>
        </authorList>
    </citation>
    <scope>NUCLEOTIDE SEQUENCE [LARGE SCALE GENOMIC DNA]</scope>
    <source>
        <strain evidence="2">AR-01</strain>
    </source>
</reference>
<accession>A0ABS8RHT5</accession>
<name>A0ABS8RHT5_DATST</name>